<comment type="caution">
    <text evidence="8">The sequence shown here is derived from an EMBL/GenBank/DDBJ whole genome shotgun (WGS) entry which is preliminary data.</text>
</comment>
<keyword evidence="4" id="KW-0284">Flavonoid biosynthesis</keyword>
<evidence type="ECO:0000256" key="3">
    <source>
        <dbReference type="ARBA" id="ARBA00022679"/>
    </source>
</evidence>
<sequence length="600" mass="66610">MANQKEGLSARDRDCRLEKVACRPPITSFQLQFLPQMEPFLIKKLMDWIAALDGTKKLVFYVRNSNADVGHYVTTTLKVTNGHPFQPPPPLPTLTPTPPATMASQNNHLHFVLVPLMAPGHFIPMIDIAKLLAQHGVTVTVVTTPLIASRFNPIINRAIESGLPLRLLSLRFPSVEAGLPERCETVETVPSLDLLRNFNVAICLLQEPFEQLFETLEPSPSCIIADKSIPWVADTARKFQIPRIIFDGMNCFTLLCTHNLRITKVHESVSESEPFELPGLPDKIQLTKSQLPQSINPGSLVFVQDFREKIQAAEAEASGVVINSFEELEPRYMDGYRKVKGHKVWCIGPLSLCNKDNLDKAQRGNKAAIDENQCLKWLDEQEPGSVVYACLGSIGRLSPLQLIEIGLGLEASKRPFVWVIRGGAKAAEKWMEEDGFEERVKGKGLVIRGWAPQLLILSHPAVAAFLTHCGWNSTLEGVCAGVPMITWPMFADQFFNEKLIVQVLVTGVSVGAQAIGHMFGEDESTVLVKREVVREAVEEVMGEGIEGEERRKRARVLGEMAKKAMEEGGSSYLNVRLLIQDVIKQVNHKESIEEDSECGS</sequence>
<evidence type="ECO:0000256" key="2">
    <source>
        <dbReference type="ARBA" id="ARBA00022676"/>
    </source>
</evidence>
<accession>A0A4S4DDT6</accession>
<dbReference type="PANTHER" id="PTHR48047:SF182">
    <property type="entry name" value="GLYCOSYLTRANSFERASE"/>
    <property type="match status" value="1"/>
</dbReference>
<dbReference type="Gene3D" id="3.40.50.2000">
    <property type="entry name" value="Glycogen Phosphorylase B"/>
    <property type="match status" value="2"/>
</dbReference>
<reference evidence="8 9" key="1">
    <citation type="journal article" date="2018" name="Proc. Natl. Acad. Sci. U.S.A.">
        <title>Draft genome sequence of Camellia sinensis var. sinensis provides insights into the evolution of the tea genome and tea quality.</title>
        <authorList>
            <person name="Wei C."/>
            <person name="Yang H."/>
            <person name="Wang S."/>
            <person name="Zhao J."/>
            <person name="Liu C."/>
            <person name="Gao L."/>
            <person name="Xia E."/>
            <person name="Lu Y."/>
            <person name="Tai Y."/>
            <person name="She G."/>
            <person name="Sun J."/>
            <person name="Cao H."/>
            <person name="Tong W."/>
            <person name="Gao Q."/>
            <person name="Li Y."/>
            <person name="Deng W."/>
            <person name="Jiang X."/>
            <person name="Wang W."/>
            <person name="Chen Q."/>
            <person name="Zhang S."/>
            <person name="Li H."/>
            <person name="Wu J."/>
            <person name="Wang P."/>
            <person name="Li P."/>
            <person name="Shi C."/>
            <person name="Zheng F."/>
            <person name="Jian J."/>
            <person name="Huang B."/>
            <person name="Shan D."/>
            <person name="Shi M."/>
            <person name="Fang C."/>
            <person name="Yue Y."/>
            <person name="Li F."/>
            <person name="Li D."/>
            <person name="Wei S."/>
            <person name="Han B."/>
            <person name="Jiang C."/>
            <person name="Yin Y."/>
            <person name="Xia T."/>
            <person name="Zhang Z."/>
            <person name="Bennetzen J.L."/>
            <person name="Zhao S."/>
            <person name="Wan X."/>
        </authorList>
    </citation>
    <scope>NUCLEOTIDE SEQUENCE [LARGE SCALE GENOMIC DNA]</scope>
    <source>
        <strain evidence="9">cv. Shuchazao</strain>
        <tissue evidence="8">Leaf</tissue>
    </source>
</reference>
<evidence type="ECO:0000256" key="1">
    <source>
        <dbReference type="ARBA" id="ARBA00009995"/>
    </source>
</evidence>
<dbReference type="Proteomes" id="UP000306102">
    <property type="component" value="Unassembled WGS sequence"/>
</dbReference>
<keyword evidence="9" id="KW-1185">Reference proteome</keyword>
<keyword evidence="3 5" id="KW-0808">Transferase</keyword>
<dbReference type="CDD" id="cd03784">
    <property type="entry name" value="GT1_Gtf-like"/>
    <property type="match status" value="1"/>
</dbReference>
<feature type="domain" description="Glycosyltransferase N-terminal" evidence="7">
    <location>
        <begin position="111"/>
        <end position="350"/>
    </location>
</feature>
<protein>
    <recommendedName>
        <fullName evidence="6">Glycosyltransferase</fullName>
        <ecNumber evidence="6">2.4.1.-</ecNumber>
    </recommendedName>
</protein>
<dbReference type="STRING" id="542762.A0A4S4DDT6"/>
<dbReference type="AlphaFoldDB" id="A0A4S4DDT6"/>
<evidence type="ECO:0000313" key="8">
    <source>
        <dbReference type="EMBL" id="THF99865.1"/>
    </source>
</evidence>
<dbReference type="PROSITE" id="PS00375">
    <property type="entry name" value="UDPGT"/>
    <property type="match status" value="1"/>
</dbReference>
<dbReference type="FunFam" id="3.40.50.2000:FF:000047">
    <property type="entry name" value="Glycosyltransferase"/>
    <property type="match status" value="1"/>
</dbReference>
<evidence type="ECO:0000313" key="9">
    <source>
        <dbReference type="Proteomes" id="UP000306102"/>
    </source>
</evidence>
<dbReference type="Pfam" id="PF00201">
    <property type="entry name" value="UDPGT"/>
    <property type="match status" value="1"/>
</dbReference>
<dbReference type="FunFam" id="3.40.50.2000:FF:000071">
    <property type="entry name" value="Glycosyltransferase"/>
    <property type="match status" value="1"/>
</dbReference>
<dbReference type="InterPro" id="IPR035595">
    <property type="entry name" value="UDP_glycos_trans_CS"/>
</dbReference>
<evidence type="ECO:0000256" key="6">
    <source>
        <dbReference type="RuleBase" id="RU362057"/>
    </source>
</evidence>
<gene>
    <name evidence="8" type="ORF">TEA_021095</name>
</gene>
<dbReference type="InterPro" id="IPR058980">
    <property type="entry name" value="Glyco_transf_N"/>
</dbReference>
<comment type="similarity">
    <text evidence="1 5">Belongs to the UDP-glycosyltransferase family.</text>
</comment>
<dbReference type="GO" id="GO:0035251">
    <property type="term" value="F:UDP-glucosyltransferase activity"/>
    <property type="evidence" value="ECO:0007669"/>
    <property type="project" value="TreeGrafter"/>
</dbReference>
<name>A0A4S4DDT6_CAMSN</name>
<evidence type="ECO:0000256" key="5">
    <source>
        <dbReference type="RuleBase" id="RU003718"/>
    </source>
</evidence>
<proteinExistence type="inferred from homology"/>
<dbReference type="EMBL" id="SDRB02011834">
    <property type="protein sequence ID" value="THF99865.1"/>
    <property type="molecule type" value="Genomic_DNA"/>
</dbReference>
<dbReference type="PANTHER" id="PTHR48047">
    <property type="entry name" value="GLYCOSYLTRANSFERASE"/>
    <property type="match status" value="1"/>
</dbReference>
<dbReference type="SUPFAM" id="SSF53756">
    <property type="entry name" value="UDP-Glycosyltransferase/glycogen phosphorylase"/>
    <property type="match status" value="1"/>
</dbReference>
<dbReference type="EC" id="2.4.1.-" evidence="6"/>
<evidence type="ECO:0000256" key="4">
    <source>
        <dbReference type="ARBA" id="ARBA00023241"/>
    </source>
</evidence>
<dbReference type="Pfam" id="PF26168">
    <property type="entry name" value="Glyco_transf_N"/>
    <property type="match status" value="1"/>
</dbReference>
<evidence type="ECO:0000259" key="7">
    <source>
        <dbReference type="Pfam" id="PF26168"/>
    </source>
</evidence>
<dbReference type="InterPro" id="IPR002213">
    <property type="entry name" value="UDP_glucos_trans"/>
</dbReference>
<organism evidence="8 9">
    <name type="scientific">Camellia sinensis var. sinensis</name>
    <name type="common">China tea</name>
    <dbReference type="NCBI Taxonomy" id="542762"/>
    <lineage>
        <taxon>Eukaryota</taxon>
        <taxon>Viridiplantae</taxon>
        <taxon>Streptophyta</taxon>
        <taxon>Embryophyta</taxon>
        <taxon>Tracheophyta</taxon>
        <taxon>Spermatophyta</taxon>
        <taxon>Magnoliopsida</taxon>
        <taxon>eudicotyledons</taxon>
        <taxon>Gunneridae</taxon>
        <taxon>Pentapetalae</taxon>
        <taxon>asterids</taxon>
        <taxon>Ericales</taxon>
        <taxon>Theaceae</taxon>
        <taxon>Camellia</taxon>
    </lineage>
</organism>
<keyword evidence="2 5" id="KW-0328">Glycosyltransferase</keyword>
<dbReference type="GO" id="GO:0009813">
    <property type="term" value="P:flavonoid biosynthetic process"/>
    <property type="evidence" value="ECO:0007669"/>
    <property type="project" value="UniProtKB-KW"/>
</dbReference>